<dbReference type="EMBL" id="JACXWY010000018">
    <property type="protein sequence ID" value="MBD3848399.1"/>
    <property type="molecule type" value="Genomic_DNA"/>
</dbReference>
<organism evidence="2 3">
    <name type="scientific">Bosea spartocytisi</name>
    <dbReference type="NCBI Taxonomy" id="2773451"/>
    <lineage>
        <taxon>Bacteria</taxon>
        <taxon>Pseudomonadati</taxon>
        <taxon>Pseudomonadota</taxon>
        <taxon>Alphaproteobacteria</taxon>
        <taxon>Hyphomicrobiales</taxon>
        <taxon>Boseaceae</taxon>
        <taxon>Bosea</taxon>
    </lineage>
</organism>
<evidence type="ECO:0000259" key="1">
    <source>
        <dbReference type="Pfam" id="PF04230"/>
    </source>
</evidence>
<sequence>MSGKIDIDVRAGEPVDLSGSGLQEFCVSSVATGSSKPSRVGLLAHCGTGNLGDEASITAVLDNITLRSPGVSVVGLSMDPEDTTRRLGIPCYAMRQRVFPFQREWSSASHPAGPGGFAWRLKATVKKTGPLFHIANALRHALVVWPSQFFREIMFLLRSLLLVWELDMLIIAGGGQLLDWGGPWAFPYTLFKWVLLAKCANVKCIFVNNGAGPLDSSLSRWFIRRTLAMADYVSLRDGASGDLLRKIGFRGKMKVVADAVWGLRLPERPAKEPVMPSTQLVIGVGPMAYGDSKRHWVNDDQGYRRLIDNLAAFCGQMLARGHRIRLFSSDIWFDSQAIADLDAAIRQSFPALAPDRVTRETVESIADMLAALSHVDFYVTCRFHGVVFASLQTVPTIALAPHPKVTTLMESLGLSDYCVDIARCDAADLVARADRLIADRDGIKARIGVRAAQFKSQLNLQFNALFLANEKTCAEGTRYSQEGALR</sequence>
<dbReference type="PANTHER" id="PTHR36836:SF1">
    <property type="entry name" value="COLANIC ACID BIOSYNTHESIS PROTEIN WCAK"/>
    <property type="match status" value="1"/>
</dbReference>
<dbReference type="RefSeq" id="WP_191125484.1">
    <property type="nucleotide sequence ID" value="NZ_JACXWY010000018.1"/>
</dbReference>
<protein>
    <submittedName>
        <fullName evidence="2">Polysaccharide pyruvyl transferase family protein</fullName>
    </submittedName>
</protein>
<feature type="domain" description="Polysaccharide pyruvyl transferase" evidence="1">
    <location>
        <begin position="50"/>
        <end position="402"/>
    </location>
</feature>
<dbReference type="Pfam" id="PF04230">
    <property type="entry name" value="PS_pyruv_trans"/>
    <property type="match status" value="1"/>
</dbReference>
<reference evidence="2" key="1">
    <citation type="submission" date="2020-09" db="EMBL/GenBank/DDBJ databases">
        <title>Bosea spartocytisi sp. nov. a root nodule endophyte of Spartocytisus supranubius in the high mountain ecosystem fo the Teide National Park (Canary Islands, Spain).</title>
        <authorList>
            <person name="Pulido-Suarez L."/>
            <person name="Peix A."/>
            <person name="Igual J.M."/>
            <person name="Socas-Perez N."/>
            <person name="Velazquez E."/>
            <person name="Flores-Felix J.D."/>
            <person name="Leon-Barrios M."/>
        </authorList>
    </citation>
    <scope>NUCLEOTIDE SEQUENCE</scope>
    <source>
        <strain evidence="2">SSUT16</strain>
    </source>
</reference>
<accession>A0A927I1H6</accession>
<comment type="caution">
    <text evidence="2">The sequence shown here is derived from an EMBL/GenBank/DDBJ whole genome shotgun (WGS) entry which is preliminary data.</text>
</comment>
<evidence type="ECO:0000313" key="2">
    <source>
        <dbReference type="EMBL" id="MBD3848399.1"/>
    </source>
</evidence>
<name>A0A927I1H6_9HYPH</name>
<proteinExistence type="predicted"/>
<evidence type="ECO:0000313" key="3">
    <source>
        <dbReference type="Proteomes" id="UP000619295"/>
    </source>
</evidence>
<dbReference type="InterPro" id="IPR007345">
    <property type="entry name" value="Polysacch_pyruvyl_Trfase"/>
</dbReference>
<gene>
    <name evidence="2" type="ORF">IED13_22105</name>
</gene>
<dbReference type="PANTHER" id="PTHR36836">
    <property type="entry name" value="COLANIC ACID BIOSYNTHESIS PROTEIN WCAK"/>
    <property type="match status" value="1"/>
</dbReference>
<dbReference type="AlphaFoldDB" id="A0A927I1H6"/>
<keyword evidence="2" id="KW-0808">Transferase</keyword>
<dbReference type="Proteomes" id="UP000619295">
    <property type="component" value="Unassembled WGS sequence"/>
</dbReference>
<keyword evidence="3" id="KW-1185">Reference proteome</keyword>
<dbReference type="GO" id="GO:0016740">
    <property type="term" value="F:transferase activity"/>
    <property type="evidence" value="ECO:0007669"/>
    <property type="project" value="UniProtKB-KW"/>
</dbReference>